<evidence type="ECO:0000313" key="2">
    <source>
        <dbReference type="Proteomes" id="UP000000226"/>
    </source>
</evidence>
<evidence type="ECO:0000313" key="1">
    <source>
        <dbReference type="EMBL" id="ESW19402.1"/>
    </source>
</evidence>
<dbReference type="Proteomes" id="UP000000226">
    <property type="component" value="Chromosome 6"/>
</dbReference>
<dbReference type="Gramene" id="ESW19402">
    <property type="protein sequence ID" value="ESW19402"/>
    <property type="gene ID" value="PHAVU_006G121900g"/>
</dbReference>
<protein>
    <submittedName>
        <fullName evidence="1">Uncharacterized protein</fullName>
    </submittedName>
</protein>
<gene>
    <name evidence="1" type="ORF">PHAVU_006G121900g</name>
</gene>
<sequence length="118" mass="13722">MSKQPRGNLGAAHTAGAPVANIFVDVEKFQSRFQEKASKSSKETDCLRSLQLLLKDRKTQKKLIMNHMRIKIALLDEDYQWLLQWLQFKYNIKLGQHMSCKNMWVSLALDIVNSSWLQ</sequence>
<dbReference type="SMR" id="V7BN75"/>
<accession>V7BN75</accession>
<dbReference type="EMBL" id="CM002293">
    <property type="protein sequence ID" value="ESW19402.1"/>
    <property type="molecule type" value="Genomic_DNA"/>
</dbReference>
<reference evidence="2" key="1">
    <citation type="journal article" date="2014" name="Nat. Genet.">
        <title>A reference genome for common bean and genome-wide analysis of dual domestications.</title>
        <authorList>
            <person name="Schmutz J."/>
            <person name="McClean P.E."/>
            <person name="Mamidi S."/>
            <person name="Wu G.A."/>
            <person name="Cannon S.B."/>
            <person name="Grimwood J."/>
            <person name="Jenkins J."/>
            <person name="Shu S."/>
            <person name="Song Q."/>
            <person name="Chavarro C."/>
            <person name="Torres-Torres M."/>
            <person name="Geffroy V."/>
            <person name="Moghaddam S.M."/>
            <person name="Gao D."/>
            <person name="Abernathy B."/>
            <person name="Barry K."/>
            <person name="Blair M."/>
            <person name="Brick M.A."/>
            <person name="Chovatia M."/>
            <person name="Gepts P."/>
            <person name="Goodstein D.M."/>
            <person name="Gonzales M."/>
            <person name="Hellsten U."/>
            <person name="Hyten D.L."/>
            <person name="Jia G."/>
            <person name="Kelly J.D."/>
            <person name="Kudrna D."/>
            <person name="Lee R."/>
            <person name="Richard M.M."/>
            <person name="Miklas P.N."/>
            <person name="Osorno J.M."/>
            <person name="Rodrigues J."/>
            <person name="Thareau V."/>
            <person name="Urrea C.A."/>
            <person name="Wang M."/>
            <person name="Yu Y."/>
            <person name="Zhang M."/>
            <person name="Wing R.A."/>
            <person name="Cregan P.B."/>
            <person name="Rokhsar D.S."/>
            <person name="Jackson S.A."/>
        </authorList>
    </citation>
    <scope>NUCLEOTIDE SEQUENCE [LARGE SCALE GENOMIC DNA]</scope>
    <source>
        <strain evidence="2">cv. G19833</strain>
    </source>
</reference>
<dbReference type="STRING" id="3885.V7BN75"/>
<organism evidence="1 2">
    <name type="scientific">Phaseolus vulgaris</name>
    <name type="common">Kidney bean</name>
    <name type="synonym">French bean</name>
    <dbReference type="NCBI Taxonomy" id="3885"/>
    <lineage>
        <taxon>Eukaryota</taxon>
        <taxon>Viridiplantae</taxon>
        <taxon>Streptophyta</taxon>
        <taxon>Embryophyta</taxon>
        <taxon>Tracheophyta</taxon>
        <taxon>Spermatophyta</taxon>
        <taxon>Magnoliopsida</taxon>
        <taxon>eudicotyledons</taxon>
        <taxon>Gunneridae</taxon>
        <taxon>Pentapetalae</taxon>
        <taxon>rosids</taxon>
        <taxon>fabids</taxon>
        <taxon>Fabales</taxon>
        <taxon>Fabaceae</taxon>
        <taxon>Papilionoideae</taxon>
        <taxon>50 kb inversion clade</taxon>
        <taxon>NPAAA clade</taxon>
        <taxon>indigoferoid/millettioid clade</taxon>
        <taxon>Phaseoleae</taxon>
        <taxon>Phaseolus</taxon>
    </lineage>
</organism>
<name>V7BN75_PHAVU</name>
<proteinExistence type="predicted"/>
<dbReference type="AlphaFoldDB" id="V7BN75"/>
<keyword evidence="2" id="KW-1185">Reference proteome</keyword>